<feature type="compositionally biased region" description="Basic residues" evidence="1">
    <location>
        <begin position="1"/>
        <end position="14"/>
    </location>
</feature>
<sequence length="130" mass="14407">MKAKPAAASHHRIGRPTLNRNLLKNPETDVIVEEHQSLSFMSTNMADERSISRLDLRDRYRSQSIDGEIVLLTVQRCDSSKVFPSDNQHDSDAAFPQGGVGSETVDPKSTHLPLSHGYLSPAVRSLQVRS</sequence>
<feature type="region of interest" description="Disordered" evidence="1">
    <location>
        <begin position="1"/>
        <end position="20"/>
    </location>
</feature>
<name>A0A095C6B4_SCHHA</name>
<protein>
    <submittedName>
        <fullName evidence="2">Uncharacterized protein</fullName>
    </submittedName>
</protein>
<feature type="region of interest" description="Disordered" evidence="1">
    <location>
        <begin position="82"/>
        <end position="116"/>
    </location>
</feature>
<organism evidence="2">
    <name type="scientific">Schistosoma haematobium</name>
    <name type="common">Blood fluke</name>
    <dbReference type="NCBI Taxonomy" id="6185"/>
    <lineage>
        <taxon>Eukaryota</taxon>
        <taxon>Metazoa</taxon>
        <taxon>Spiralia</taxon>
        <taxon>Lophotrochozoa</taxon>
        <taxon>Platyhelminthes</taxon>
        <taxon>Trematoda</taxon>
        <taxon>Digenea</taxon>
        <taxon>Strigeidida</taxon>
        <taxon>Schistosomatoidea</taxon>
        <taxon>Schistosomatidae</taxon>
        <taxon>Schistosoma</taxon>
    </lineage>
</organism>
<dbReference type="EMBL" id="KL250902">
    <property type="protein sequence ID" value="KGB37573.1"/>
    <property type="molecule type" value="Genomic_DNA"/>
</dbReference>
<gene>
    <name evidence="2" type="ORF">MS3_05919</name>
</gene>
<evidence type="ECO:0000313" key="2">
    <source>
        <dbReference type="EMBL" id="KGB37573.1"/>
    </source>
</evidence>
<proteinExistence type="predicted"/>
<reference evidence="2" key="1">
    <citation type="journal article" date="2012" name="Nat. Genet.">
        <title>Whole-genome sequence of Schistosoma haematobium.</title>
        <authorList>
            <person name="Young N.D."/>
            <person name="Jex A.R."/>
            <person name="Li B."/>
            <person name="Liu S."/>
            <person name="Yang L."/>
            <person name="Xiong Z."/>
            <person name="Li Y."/>
            <person name="Cantacessi C."/>
            <person name="Hall R.S."/>
            <person name="Xu X."/>
            <person name="Chen F."/>
            <person name="Wu X."/>
            <person name="Zerlotini A."/>
            <person name="Oliveira G."/>
            <person name="Hofmann A."/>
            <person name="Zhang G."/>
            <person name="Fang X."/>
            <person name="Kang Y."/>
            <person name="Campbell B.E."/>
            <person name="Loukas A."/>
            <person name="Ranganathan S."/>
            <person name="Rollinson D."/>
            <person name="Rinaldi G."/>
            <person name="Brindley P.J."/>
            <person name="Yang H."/>
            <person name="Wang J."/>
            <person name="Wang J."/>
            <person name="Gasser R.B."/>
        </authorList>
    </citation>
    <scope>NUCLEOTIDE SEQUENCE [LARGE SCALE GENOMIC DNA]</scope>
</reference>
<evidence type="ECO:0000256" key="1">
    <source>
        <dbReference type="SAM" id="MobiDB-lite"/>
    </source>
</evidence>
<dbReference type="AlphaFoldDB" id="A0A095C6B4"/>
<accession>A0A095C6B4</accession>